<dbReference type="EMBL" id="FMCQ01000002">
    <property type="protein sequence ID" value="SCE73005.1"/>
    <property type="molecule type" value="Genomic_DNA"/>
</dbReference>
<dbReference type="PANTHER" id="PTHR45527:SF1">
    <property type="entry name" value="FATTY ACID SYNTHASE"/>
    <property type="match status" value="1"/>
</dbReference>
<dbReference type="InterPro" id="IPR010071">
    <property type="entry name" value="AA_adenyl_dom"/>
</dbReference>
<protein>
    <submittedName>
        <fullName evidence="4">Amino acid adenylation domain-containing protein</fullName>
    </submittedName>
</protein>
<dbReference type="Gene3D" id="3.40.50.980">
    <property type="match status" value="2"/>
</dbReference>
<dbReference type="SUPFAM" id="SSF47336">
    <property type="entry name" value="ACP-like"/>
    <property type="match status" value="1"/>
</dbReference>
<dbReference type="InterPro" id="IPR025110">
    <property type="entry name" value="AMP-bd_C"/>
</dbReference>
<dbReference type="Pfam" id="PF00550">
    <property type="entry name" value="PP-binding"/>
    <property type="match status" value="1"/>
</dbReference>
<dbReference type="PROSITE" id="PS00455">
    <property type="entry name" value="AMP_BINDING"/>
    <property type="match status" value="1"/>
</dbReference>
<dbReference type="Pfam" id="PF00501">
    <property type="entry name" value="AMP-binding"/>
    <property type="match status" value="1"/>
</dbReference>
<evidence type="ECO:0000259" key="3">
    <source>
        <dbReference type="PROSITE" id="PS50075"/>
    </source>
</evidence>
<evidence type="ECO:0000313" key="5">
    <source>
        <dbReference type="Proteomes" id="UP000199405"/>
    </source>
</evidence>
<dbReference type="Proteomes" id="UP000199405">
    <property type="component" value="Unassembled WGS sequence"/>
</dbReference>
<dbReference type="Pfam" id="PF13193">
    <property type="entry name" value="AMP-binding_C"/>
    <property type="match status" value="1"/>
</dbReference>
<dbReference type="SUPFAM" id="SSF56801">
    <property type="entry name" value="Acetyl-CoA synthetase-like"/>
    <property type="match status" value="1"/>
</dbReference>
<dbReference type="SMART" id="SM00823">
    <property type="entry name" value="PKS_PP"/>
    <property type="match status" value="1"/>
</dbReference>
<dbReference type="Gene3D" id="1.10.1200.10">
    <property type="entry name" value="ACP-like"/>
    <property type="match status" value="1"/>
</dbReference>
<dbReference type="InterPro" id="IPR020806">
    <property type="entry name" value="PKS_PP-bd"/>
</dbReference>
<evidence type="ECO:0000313" key="4">
    <source>
        <dbReference type="EMBL" id="SCE73005.1"/>
    </source>
</evidence>
<dbReference type="CDD" id="cd12117">
    <property type="entry name" value="A_NRPS_Srf_like"/>
    <property type="match status" value="1"/>
</dbReference>
<dbReference type="InterPro" id="IPR036736">
    <property type="entry name" value="ACP-like_sf"/>
</dbReference>
<sequence length="613" mass="66643">MMDIEQSLTMRRCVHELVAEQATRTPDAVAVSYRGRTMTYRELDSASDELAGRIRDAGVRGGAVVAVVLHRSPELIVTLTAVLKAGGAYLYLDPADLAEQRARIVRDSGARFAVVTGGGTWEQAPEVPVVLRYEDARAGRTEPVLAPEVGPDTPAYVCYTSGSTGEPKGVVVPHRAIHRLIDDPSWISVRDEDVFLQLTRVGFDVSTFEIWMPLVKGNRLALAPPGFADLAEIGELIRAEKVSVLWLTTGLFHKMATHQLDSLAGVRHLLAGGDVLSPAHVQRVLSRYPRLIFTNGYGPTENTTFTTCWTPVGGAGDLPRVPIGTPIDGTTVAVLDDAMRPVPPGEVGELWVGGDGVATGYLNKPGATAESFVADLDPARPGGRMYRTGDLVRWIDDGTLDFLGRVDRQVKIRGYRVEPSTVEMELLRQPGVEQAAALAHTDGAGDSRLVAYVAVGQMPKAHWNAFSTALREQLRETLPAHLVPWAIIVLPDIPLNGNGKVNRSVLPRAKVPRNVSNDYVGPTDPTERRLAEIWSDALMVEPVGIHDNFFDLDGHSLLAAELLVALQEEFDVELPARTLFLRPTIADLAEELRRQIGDQPTEPLEAAADARAR</sequence>
<dbReference type="InterPro" id="IPR045851">
    <property type="entry name" value="AMP-bd_C_sf"/>
</dbReference>
<evidence type="ECO:0000256" key="2">
    <source>
        <dbReference type="ARBA" id="ARBA00022553"/>
    </source>
</evidence>
<accession>A0ABY0KHB3</accession>
<dbReference type="NCBIfam" id="TIGR01733">
    <property type="entry name" value="AA-adenyl-dom"/>
    <property type="match status" value="1"/>
</dbReference>
<organism evidence="4 5">
    <name type="scientific">Micromonospora tulbaghiae</name>
    <dbReference type="NCBI Taxonomy" id="479978"/>
    <lineage>
        <taxon>Bacteria</taxon>
        <taxon>Bacillati</taxon>
        <taxon>Actinomycetota</taxon>
        <taxon>Actinomycetes</taxon>
        <taxon>Micromonosporales</taxon>
        <taxon>Micromonosporaceae</taxon>
        <taxon>Micromonospora</taxon>
    </lineage>
</organism>
<keyword evidence="2" id="KW-0597">Phosphoprotein</keyword>
<dbReference type="Gene3D" id="2.30.38.10">
    <property type="entry name" value="Luciferase, Domain 3"/>
    <property type="match status" value="1"/>
</dbReference>
<keyword evidence="5" id="KW-1185">Reference proteome</keyword>
<dbReference type="PANTHER" id="PTHR45527">
    <property type="entry name" value="NONRIBOSOMAL PEPTIDE SYNTHETASE"/>
    <property type="match status" value="1"/>
</dbReference>
<dbReference type="InterPro" id="IPR009081">
    <property type="entry name" value="PP-bd_ACP"/>
</dbReference>
<proteinExistence type="predicted"/>
<dbReference type="InterPro" id="IPR020845">
    <property type="entry name" value="AMP-binding_CS"/>
</dbReference>
<name>A0ABY0KHB3_9ACTN</name>
<dbReference type="PROSITE" id="PS50075">
    <property type="entry name" value="CARRIER"/>
    <property type="match status" value="1"/>
</dbReference>
<dbReference type="Gene3D" id="3.30.300.30">
    <property type="match status" value="1"/>
</dbReference>
<dbReference type="InterPro" id="IPR000873">
    <property type="entry name" value="AMP-dep_synth/lig_dom"/>
</dbReference>
<keyword evidence="1" id="KW-0596">Phosphopantetheine</keyword>
<reference evidence="4 5" key="1">
    <citation type="submission" date="2016-06" db="EMBL/GenBank/DDBJ databases">
        <authorList>
            <person name="Varghese N."/>
            <person name="Submissions Spin"/>
        </authorList>
    </citation>
    <scope>NUCLEOTIDE SEQUENCE [LARGE SCALE GENOMIC DNA]</scope>
    <source>
        <strain evidence="4 5">DSM 45142</strain>
    </source>
</reference>
<feature type="domain" description="Carrier" evidence="3">
    <location>
        <begin position="521"/>
        <end position="596"/>
    </location>
</feature>
<comment type="caution">
    <text evidence="4">The sequence shown here is derived from an EMBL/GenBank/DDBJ whole genome shotgun (WGS) entry which is preliminary data.</text>
</comment>
<gene>
    <name evidence="4" type="ORF">GA0070562_2065</name>
</gene>
<evidence type="ECO:0000256" key="1">
    <source>
        <dbReference type="ARBA" id="ARBA00022450"/>
    </source>
</evidence>